<dbReference type="Proteomes" id="UP001597452">
    <property type="component" value="Unassembled WGS sequence"/>
</dbReference>
<evidence type="ECO:0000313" key="3">
    <source>
        <dbReference type="Proteomes" id="UP001597452"/>
    </source>
</evidence>
<accession>A0ABW5Q879</accession>
<name>A0ABW5Q879_9BACI</name>
<dbReference type="InterPro" id="IPR041657">
    <property type="entry name" value="HTH_17"/>
</dbReference>
<comment type="caution">
    <text evidence="2">The sequence shown here is derived from an EMBL/GenBank/DDBJ whole genome shotgun (WGS) entry which is preliminary data.</text>
</comment>
<dbReference type="Pfam" id="PF12728">
    <property type="entry name" value="HTH_17"/>
    <property type="match status" value="1"/>
</dbReference>
<organism evidence="2 3">
    <name type="scientific">Piscibacillus salipiscarius</name>
    <dbReference type="NCBI Taxonomy" id="299480"/>
    <lineage>
        <taxon>Bacteria</taxon>
        <taxon>Bacillati</taxon>
        <taxon>Bacillota</taxon>
        <taxon>Bacilli</taxon>
        <taxon>Bacillales</taxon>
        <taxon>Bacillaceae</taxon>
        <taxon>Piscibacillus</taxon>
    </lineage>
</organism>
<protein>
    <submittedName>
        <fullName evidence="2">Helix-turn-helix domain-containing protein</fullName>
    </submittedName>
</protein>
<dbReference type="RefSeq" id="WP_054752580.1">
    <property type="nucleotide sequence ID" value="NZ_JBHUMZ010000013.1"/>
</dbReference>
<gene>
    <name evidence="2" type="ORF">ACFSW4_04355</name>
</gene>
<evidence type="ECO:0000313" key="2">
    <source>
        <dbReference type="EMBL" id="MFD2638098.1"/>
    </source>
</evidence>
<reference evidence="3" key="1">
    <citation type="journal article" date="2019" name="Int. J. Syst. Evol. Microbiol.">
        <title>The Global Catalogue of Microorganisms (GCM) 10K type strain sequencing project: providing services to taxonomists for standard genome sequencing and annotation.</title>
        <authorList>
            <consortium name="The Broad Institute Genomics Platform"/>
            <consortium name="The Broad Institute Genome Sequencing Center for Infectious Disease"/>
            <person name="Wu L."/>
            <person name="Ma J."/>
        </authorList>
    </citation>
    <scope>NUCLEOTIDE SEQUENCE [LARGE SCALE GENOMIC DNA]</scope>
    <source>
        <strain evidence="3">TISTR 1571</strain>
    </source>
</reference>
<feature type="domain" description="Helix-turn-helix" evidence="1">
    <location>
        <begin position="12"/>
        <end position="62"/>
    </location>
</feature>
<proteinExistence type="predicted"/>
<sequence>MNNTHQTNYPQVLKVEDIQKILKIGRRQAYELVHSNTFRTIRIGKSIRIPTKSFFDWINEQSA</sequence>
<dbReference type="EMBL" id="JBHUMZ010000013">
    <property type="protein sequence ID" value="MFD2638098.1"/>
    <property type="molecule type" value="Genomic_DNA"/>
</dbReference>
<evidence type="ECO:0000259" key="1">
    <source>
        <dbReference type="Pfam" id="PF12728"/>
    </source>
</evidence>
<keyword evidence="3" id="KW-1185">Reference proteome</keyword>